<name>A0A6J5KN02_9CAUD</name>
<feature type="compositionally biased region" description="Basic residues" evidence="1">
    <location>
        <begin position="1"/>
        <end position="11"/>
    </location>
</feature>
<proteinExistence type="predicted"/>
<feature type="region of interest" description="Disordered" evidence="1">
    <location>
        <begin position="1"/>
        <end position="109"/>
    </location>
</feature>
<gene>
    <name evidence="2" type="ORF">UFOVP46_74</name>
</gene>
<accession>A0A6J5KN02</accession>
<evidence type="ECO:0000256" key="1">
    <source>
        <dbReference type="SAM" id="MobiDB-lite"/>
    </source>
</evidence>
<sequence length="109" mass="11481">MALFSMRKRGAKGTVIETNPQAKLLPSAPGSNYRRPASSLGTAPVNGPKPVKDVGFAPGRIRKNPAGKSMVQKRSEDVASTPHWQTGKTGAGAQMPKTKSGAWLNVGKK</sequence>
<protein>
    <submittedName>
        <fullName evidence="2">Uncharacterized protein</fullName>
    </submittedName>
</protein>
<reference evidence="2" key="1">
    <citation type="submission" date="2020-04" db="EMBL/GenBank/DDBJ databases">
        <authorList>
            <person name="Chiriac C."/>
            <person name="Salcher M."/>
            <person name="Ghai R."/>
            <person name="Kavagutti S V."/>
        </authorList>
    </citation>
    <scope>NUCLEOTIDE SEQUENCE</scope>
</reference>
<organism evidence="2">
    <name type="scientific">uncultured Caudovirales phage</name>
    <dbReference type="NCBI Taxonomy" id="2100421"/>
    <lineage>
        <taxon>Viruses</taxon>
        <taxon>Duplodnaviria</taxon>
        <taxon>Heunggongvirae</taxon>
        <taxon>Uroviricota</taxon>
        <taxon>Caudoviricetes</taxon>
        <taxon>Peduoviridae</taxon>
        <taxon>Maltschvirus</taxon>
        <taxon>Maltschvirus maltsch</taxon>
    </lineage>
</organism>
<evidence type="ECO:0000313" key="2">
    <source>
        <dbReference type="EMBL" id="CAB4123688.1"/>
    </source>
</evidence>
<dbReference type="EMBL" id="LR796174">
    <property type="protein sequence ID" value="CAB4123688.1"/>
    <property type="molecule type" value="Genomic_DNA"/>
</dbReference>